<feature type="compositionally biased region" description="Basic and acidic residues" evidence="18">
    <location>
        <begin position="106"/>
        <end position="117"/>
    </location>
</feature>
<dbReference type="InterPro" id="IPR034182">
    <property type="entry name" value="Kexin/furin"/>
</dbReference>
<dbReference type="InterPro" id="IPR006212">
    <property type="entry name" value="Furin_repeat"/>
</dbReference>
<keyword evidence="8 16" id="KW-0720">Serine protease</keyword>
<dbReference type="SUPFAM" id="SSF49785">
    <property type="entry name" value="Galactose-binding domain-like"/>
    <property type="match status" value="1"/>
</dbReference>
<dbReference type="FunFam" id="2.60.120.260:FF:000006">
    <property type="entry name" value="Proprotein convertase subtilisin/kexin type 5"/>
    <property type="match status" value="1"/>
</dbReference>
<dbReference type="EMBL" id="CADEBD010000857">
    <property type="protein sequence ID" value="CAB3260682.1"/>
    <property type="molecule type" value="Genomic_DNA"/>
</dbReference>
<dbReference type="Pfam" id="PF00082">
    <property type="entry name" value="Peptidase_S8"/>
    <property type="match status" value="1"/>
</dbReference>
<evidence type="ECO:0000256" key="18">
    <source>
        <dbReference type="SAM" id="MobiDB-lite"/>
    </source>
</evidence>
<feature type="active site" description="Charge relay system" evidence="15 16">
    <location>
        <position position="174"/>
    </location>
</feature>
<keyword evidence="19" id="KW-0812">Transmembrane</keyword>
<dbReference type="PRINTS" id="PR00723">
    <property type="entry name" value="SUBTILISIN"/>
</dbReference>
<accession>A0A8S1ADX6</accession>
<dbReference type="PROSITE" id="PS51829">
    <property type="entry name" value="P_HOMO_B"/>
    <property type="match status" value="1"/>
</dbReference>
<comment type="catalytic activity">
    <reaction evidence="13">
        <text>Release of mature proteins from their proproteins by cleavage of -Arg-Xaa-Yaa-Arg-|-Zaa- bonds, where Xaa can be any amino acid and Yaa is Arg or Lys. Releases albumin, complement component C3 and von Willebrand factor from their respective precursors.</text>
        <dbReference type="EC" id="3.4.21.75"/>
    </reaction>
</comment>
<evidence type="ECO:0000256" key="13">
    <source>
        <dbReference type="ARBA" id="ARBA00035756"/>
    </source>
</evidence>
<dbReference type="Pfam" id="PF16470">
    <property type="entry name" value="S8_pro-domain"/>
    <property type="match status" value="1"/>
</dbReference>
<evidence type="ECO:0000256" key="3">
    <source>
        <dbReference type="ARBA" id="ARBA00005325"/>
    </source>
</evidence>
<feature type="domain" description="P/Homo B" evidence="20">
    <location>
        <begin position="465"/>
        <end position="595"/>
    </location>
</feature>
<comment type="cofactor">
    <cofactor evidence="1">
        <name>Ca(2+)</name>
        <dbReference type="ChEBI" id="CHEBI:29108"/>
    </cofactor>
</comment>
<keyword evidence="9" id="KW-0333">Golgi apparatus</keyword>
<evidence type="ECO:0000313" key="23">
    <source>
        <dbReference type="Proteomes" id="UP000494106"/>
    </source>
</evidence>
<dbReference type="Gene3D" id="3.40.50.200">
    <property type="entry name" value="Peptidase S8/S53 domain"/>
    <property type="match status" value="1"/>
</dbReference>
<evidence type="ECO:0000256" key="6">
    <source>
        <dbReference type="ARBA" id="ARBA00022729"/>
    </source>
</evidence>
<keyword evidence="5" id="KW-0165">Cleavage on pair of basic residues</keyword>
<evidence type="ECO:0000256" key="10">
    <source>
        <dbReference type="ARBA" id="ARBA00023145"/>
    </source>
</evidence>
<evidence type="ECO:0000256" key="8">
    <source>
        <dbReference type="ARBA" id="ARBA00022825"/>
    </source>
</evidence>
<keyword evidence="4 16" id="KW-0645">Protease</keyword>
<proteinExistence type="inferred from homology"/>
<comment type="caution">
    <text evidence="21">The sequence shown here is derived from an EMBL/GenBank/DDBJ whole genome shotgun (WGS) entry which is preliminary data.</text>
</comment>
<dbReference type="Gene3D" id="3.30.70.850">
    <property type="entry name" value="Peptidase S8, pro-domain"/>
    <property type="match status" value="1"/>
</dbReference>
<dbReference type="CDD" id="cd00064">
    <property type="entry name" value="FU"/>
    <property type="match status" value="2"/>
</dbReference>
<name>A0A8S1ADX6_ARCPL</name>
<feature type="region of interest" description="Disordered" evidence="18">
    <location>
        <begin position="596"/>
        <end position="650"/>
    </location>
</feature>
<protein>
    <recommendedName>
        <fullName evidence="14">furin</fullName>
        <ecNumber evidence="14">3.4.21.75</ecNumber>
    </recommendedName>
</protein>
<dbReference type="GO" id="GO:0004252">
    <property type="term" value="F:serine-type endopeptidase activity"/>
    <property type="evidence" value="ECO:0007669"/>
    <property type="project" value="UniProtKB-UniRule"/>
</dbReference>
<evidence type="ECO:0000256" key="2">
    <source>
        <dbReference type="ARBA" id="ARBA00004394"/>
    </source>
</evidence>
<keyword evidence="19" id="KW-1133">Transmembrane helix</keyword>
<keyword evidence="17" id="KW-0175">Coiled coil</keyword>
<dbReference type="PANTHER" id="PTHR42884">
    <property type="entry name" value="PROPROTEIN CONVERTASE SUBTILISIN/KEXIN-RELATED"/>
    <property type="match status" value="1"/>
</dbReference>
<dbReference type="PROSITE" id="PS00137">
    <property type="entry name" value="SUBTILASE_HIS"/>
    <property type="match status" value="1"/>
</dbReference>
<evidence type="ECO:0000313" key="22">
    <source>
        <dbReference type="EMBL" id="CAB3260682.1"/>
    </source>
</evidence>
<evidence type="ECO:0000256" key="7">
    <source>
        <dbReference type="ARBA" id="ARBA00022801"/>
    </source>
</evidence>
<dbReference type="InterPro" id="IPR015500">
    <property type="entry name" value="Peptidase_S8_subtilisin-rel"/>
</dbReference>
<gene>
    <name evidence="21" type="ORF">APLA_LOCUS10073</name>
    <name evidence="22" type="ORF">APLA_LOCUS17150</name>
</gene>
<dbReference type="InterPro" id="IPR008979">
    <property type="entry name" value="Galactose-bd-like_sf"/>
</dbReference>
<dbReference type="SUPFAM" id="SSF57184">
    <property type="entry name" value="Growth factor receptor domain"/>
    <property type="match status" value="1"/>
</dbReference>
<dbReference type="PROSITE" id="PS51892">
    <property type="entry name" value="SUBTILASE"/>
    <property type="match status" value="1"/>
</dbReference>
<evidence type="ECO:0000256" key="11">
    <source>
        <dbReference type="ARBA" id="ARBA00023157"/>
    </source>
</evidence>
<comment type="subcellular location">
    <subcellularLocation>
        <location evidence="2">Golgi apparatus membrane</location>
    </subcellularLocation>
</comment>
<evidence type="ECO:0000256" key="16">
    <source>
        <dbReference type="PROSITE-ProRule" id="PRU01240"/>
    </source>
</evidence>
<evidence type="ECO:0000256" key="19">
    <source>
        <dbReference type="SAM" id="Phobius"/>
    </source>
</evidence>
<evidence type="ECO:0000313" key="21">
    <source>
        <dbReference type="EMBL" id="CAB3244674.1"/>
    </source>
</evidence>
<feature type="transmembrane region" description="Helical" evidence="19">
    <location>
        <begin position="836"/>
        <end position="858"/>
    </location>
</feature>
<reference evidence="23 24" key="1">
    <citation type="submission" date="2020-04" db="EMBL/GenBank/DDBJ databases">
        <authorList>
            <person name="Wallbank WR R."/>
            <person name="Pardo Diaz C."/>
            <person name="Kozak K."/>
            <person name="Martin S."/>
            <person name="Jiggins C."/>
            <person name="Moest M."/>
            <person name="Warren A I."/>
            <person name="Byers J.R.P. K."/>
            <person name="Montejo-Kovacevich G."/>
            <person name="Yen C E."/>
        </authorList>
    </citation>
    <scope>NUCLEOTIDE SEQUENCE [LARGE SCALE GENOMIC DNA]</scope>
</reference>
<evidence type="ECO:0000256" key="15">
    <source>
        <dbReference type="PIRSR" id="PIRSR615500-1"/>
    </source>
</evidence>
<feature type="active site" description="Charge relay system" evidence="15 16">
    <location>
        <position position="389"/>
    </location>
</feature>
<dbReference type="GO" id="GO:0005802">
    <property type="term" value="C:trans-Golgi network"/>
    <property type="evidence" value="ECO:0007669"/>
    <property type="project" value="TreeGrafter"/>
</dbReference>
<comment type="similarity">
    <text evidence="3">Belongs to the peptidase S8 family. Furin subfamily.</text>
</comment>
<dbReference type="SUPFAM" id="SSF52743">
    <property type="entry name" value="Subtilisin-like"/>
    <property type="match status" value="1"/>
</dbReference>
<dbReference type="PANTHER" id="PTHR42884:SF3">
    <property type="entry name" value="FURIN-LIKE PROTEASE 1, ISOFORMS 1_1-X_2"/>
    <property type="match status" value="1"/>
</dbReference>
<evidence type="ECO:0000256" key="1">
    <source>
        <dbReference type="ARBA" id="ARBA00001913"/>
    </source>
</evidence>
<dbReference type="InterPro" id="IPR023828">
    <property type="entry name" value="Peptidase_S8_Ser-AS"/>
</dbReference>
<sequence length="910" mass="99716">MNYSKRGRQPAICRDRDEKVQKRRVNVPNNSTYPFYIFDNHYHFHHHSITKRSITPAHDHHSKLEGDTRVRWAKQQRALSRRKRDFQTIPDLSSTAETSSASATASKRDANSKRELQPSRVKGRPRAADTKFQLNDPKWPHMWYLNRGGGLDMNVIPAWREGITGRGVVVTILDDGLETDHPDLTANYDPMASYDVNSHDSDPQPRYDMIDSNRHGTRCAGEVAATANNSLCAVGVAYGASVGGVRMLDGDVTDAVEARSLSLNPQHVDIYSASWGPDDDGKTVDGPGELATRAFIEGVTKGRNGKGSIFVWASGNGGREHDNCNCDGYTNSIWTLSISSATERGEVPWYSEMCSSTLAATYSSGAINEKQVVTTDLHHSCTAGHTGTSASAPLAAGICALALQANRDLTWRDMQHIVVRTARPERLSIGGEWKLNGVGRNVSHSFGYGLLDAAGMVRLARTWRTVPAQRRCELAAPRPQRVVPPRSSVSLQLDVGACPGVNYLEHVQARVSLSAARRGDLRISLTSPAGTKVTLLAPRPHDSSRAGFNSWPFMSVHMWGESPLGIWQLEVTNEGRYMAGPLTQWELIFYGTETPPQEYDASPDSNTLGGGNNLANEGAGLSNEGGGAAPPPWGAVSDTDSSEDGHSNTLGEDLTLVSWHSHTISEDSPPEAGDTGSAGQYTGNASGCSTHAPESPHACLECAKGLHLYSGRCFKRCPDGTYASEILRERSSRRRNLTYFSEGVVRKRQDGVVSAQTALEALDMEPSDNKSKTPLTCLLCHYTCATCMGPHNDQCLSCLDDAHLYNDTDTEPKFYCYSNTIVSQLKYANWHYRLNIILAVLLFGVISISLYVVVSYFIKKWCCGGHYHSNVAYNKLAVDDKQQSAMEIEEEIHKALKDCSESESDDDLNL</sequence>
<dbReference type="InterPro" id="IPR023827">
    <property type="entry name" value="Peptidase_S8_Asp-AS"/>
</dbReference>
<keyword evidence="19" id="KW-0472">Membrane</keyword>
<dbReference type="PROSITE" id="PS00136">
    <property type="entry name" value="SUBTILASE_ASP"/>
    <property type="match status" value="1"/>
</dbReference>
<dbReference type="GO" id="GO:0016486">
    <property type="term" value="P:peptide hormone processing"/>
    <property type="evidence" value="ECO:0007669"/>
    <property type="project" value="TreeGrafter"/>
</dbReference>
<keyword evidence="6" id="KW-0732">Signal</keyword>
<evidence type="ECO:0000259" key="20">
    <source>
        <dbReference type="PROSITE" id="PS51829"/>
    </source>
</evidence>
<dbReference type="CDD" id="cd04059">
    <property type="entry name" value="Peptidases_S8_Protein_convertases_Kexins_Furin-like"/>
    <property type="match status" value="1"/>
</dbReference>
<dbReference type="Proteomes" id="UP000494106">
    <property type="component" value="Unassembled WGS sequence"/>
</dbReference>
<keyword evidence="12" id="KW-0325">Glycoprotein</keyword>
<keyword evidence="23" id="KW-1185">Reference proteome</keyword>
<evidence type="ECO:0000256" key="12">
    <source>
        <dbReference type="ARBA" id="ARBA00023180"/>
    </source>
</evidence>
<dbReference type="InterPro" id="IPR009030">
    <property type="entry name" value="Growth_fac_rcpt_cys_sf"/>
</dbReference>
<dbReference type="InterPro" id="IPR000209">
    <property type="entry name" value="Peptidase_S8/S53_dom"/>
</dbReference>
<feature type="active site" description="Charge relay system" evidence="15 16">
    <location>
        <position position="215"/>
    </location>
</feature>
<keyword evidence="10" id="KW-0865">Zymogen</keyword>
<feature type="compositionally biased region" description="Low complexity" evidence="18">
    <location>
        <begin position="93"/>
        <end position="105"/>
    </location>
</feature>
<dbReference type="InterPro" id="IPR038466">
    <property type="entry name" value="S8_pro-domain_sf"/>
</dbReference>
<evidence type="ECO:0000256" key="17">
    <source>
        <dbReference type="SAM" id="Coils"/>
    </source>
</evidence>
<dbReference type="GO" id="GO:0000139">
    <property type="term" value="C:Golgi membrane"/>
    <property type="evidence" value="ECO:0007669"/>
    <property type="project" value="UniProtKB-SubCell"/>
</dbReference>
<dbReference type="SMART" id="SM00261">
    <property type="entry name" value="FU"/>
    <property type="match status" value="2"/>
</dbReference>
<keyword evidence="11" id="KW-1015">Disulfide bond</keyword>
<evidence type="ECO:0000256" key="14">
    <source>
        <dbReference type="ARBA" id="ARBA00038993"/>
    </source>
</evidence>
<evidence type="ECO:0000256" key="4">
    <source>
        <dbReference type="ARBA" id="ARBA00022670"/>
    </source>
</evidence>
<dbReference type="InterPro" id="IPR022398">
    <property type="entry name" value="Peptidase_S8_His-AS"/>
</dbReference>
<evidence type="ECO:0000256" key="9">
    <source>
        <dbReference type="ARBA" id="ARBA00023034"/>
    </source>
</evidence>
<dbReference type="FunFam" id="3.40.50.200:FF:000001">
    <property type="entry name" value="Furin 2, isoform B"/>
    <property type="match status" value="1"/>
</dbReference>
<dbReference type="EMBL" id="CADEBC010000522">
    <property type="protein sequence ID" value="CAB3244674.1"/>
    <property type="molecule type" value="Genomic_DNA"/>
</dbReference>
<organism evidence="21 23">
    <name type="scientific">Arctia plantaginis</name>
    <name type="common">Wood tiger moth</name>
    <name type="synonym">Phalaena plantaginis</name>
    <dbReference type="NCBI Taxonomy" id="874455"/>
    <lineage>
        <taxon>Eukaryota</taxon>
        <taxon>Metazoa</taxon>
        <taxon>Ecdysozoa</taxon>
        <taxon>Arthropoda</taxon>
        <taxon>Hexapoda</taxon>
        <taxon>Insecta</taxon>
        <taxon>Pterygota</taxon>
        <taxon>Neoptera</taxon>
        <taxon>Endopterygota</taxon>
        <taxon>Lepidoptera</taxon>
        <taxon>Glossata</taxon>
        <taxon>Ditrysia</taxon>
        <taxon>Noctuoidea</taxon>
        <taxon>Erebidae</taxon>
        <taxon>Arctiinae</taxon>
        <taxon>Arctia</taxon>
    </lineage>
</organism>
<dbReference type="AlphaFoldDB" id="A0A8S1ADX6"/>
<dbReference type="Gene3D" id="2.10.220.10">
    <property type="entry name" value="Hormone Receptor, Insulin-like Growth Factor Receptor 1, Chain A, domain 2"/>
    <property type="match status" value="1"/>
</dbReference>
<keyword evidence="7 16" id="KW-0378">Hydrolase</keyword>
<feature type="coiled-coil region" evidence="17">
    <location>
        <begin position="878"/>
        <end position="905"/>
    </location>
</feature>
<feature type="region of interest" description="Disordered" evidence="18">
    <location>
        <begin position="78"/>
        <end position="132"/>
    </location>
</feature>
<dbReference type="OrthoDB" id="300641at2759"/>
<evidence type="ECO:0000256" key="5">
    <source>
        <dbReference type="ARBA" id="ARBA00022685"/>
    </source>
</evidence>
<dbReference type="EC" id="3.4.21.75" evidence="14"/>
<dbReference type="Pfam" id="PF01483">
    <property type="entry name" value="P_proprotein"/>
    <property type="match status" value="1"/>
</dbReference>
<dbReference type="Proteomes" id="UP000494256">
    <property type="component" value="Unassembled WGS sequence"/>
</dbReference>
<dbReference type="Gene3D" id="2.60.120.260">
    <property type="entry name" value="Galactose-binding domain-like"/>
    <property type="match status" value="1"/>
</dbReference>
<dbReference type="SUPFAM" id="SSF54897">
    <property type="entry name" value="Protease propeptides/inhibitors"/>
    <property type="match status" value="1"/>
</dbReference>
<dbReference type="InterPro" id="IPR032815">
    <property type="entry name" value="S8_pro-domain"/>
</dbReference>
<evidence type="ECO:0000313" key="24">
    <source>
        <dbReference type="Proteomes" id="UP000494256"/>
    </source>
</evidence>
<feature type="compositionally biased region" description="Low complexity" evidence="18">
    <location>
        <begin position="613"/>
        <end position="622"/>
    </location>
</feature>
<dbReference type="InterPro" id="IPR002884">
    <property type="entry name" value="P_dom"/>
</dbReference>
<dbReference type="PROSITE" id="PS00138">
    <property type="entry name" value="SUBTILASE_SER"/>
    <property type="match status" value="1"/>
</dbReference>
<dbReference type="InterPro" id="IPR036852">
    <property type="entry name" value="Peptidase_S8/S53_dom_sf"/>
</dbReference>